<dbReference type="Proteomes" id="UP000326831">
    <property type="component" value="Chromosome"/>
</dbReference>
<dbReference type="CDD" id="cd20623">
    <property type="entry name" value="CYP_unk"/>
    <property type="match status" value="1"/>
</dbReference>
<dbReference type="PROSITE" id="PS00086">
    <property type="entry name" value="CYTOCHROME_P450"/>
    <property type="match status" value="1"/>
</dbReference>
<feature type="region of interest" description="Disordered" evidence="2">
    <location>
        <begin position="1"/>
        <end position="46"/>
    </location>
</feature>
<dbReference type="Gene3D" id="1.10.630.10">
    <property type="entry name" value="Cytochrome P450"/>
    <property type="match status" value="1"/>
</dbReference>
<proteinExistence type="inferred from homology"/>
<dbReference type="GO" id="GO:0004497">
    <property type="term" value="F:monooxygenase activity"/>
    <property type="evidence" value="ECO:0007669"/>
    <property type="project" value="InterPro"/>
</dbReference>
<dbReference type="EMBL" id="CP023701">
    <property type="protein sequence ID" value="QEU82253.1"/>
    <property type="molecule type" value="Genomic_DNA"/>
</dbReference>
<accession>A0A5P2UT09</accession>
<comment type="similarity">
    <text evidence="1">Belongs to the cytochrome P450 family.</text>
</comment>
<feature type="region of interest" description="Disordered" evidence="2">
    <location>
        <begin position="443"/>
        <end position="489"/>
    </location>
</feature>
<evidence type="ECO:0000256" key="2">
    <source>
        <dbReference type="SAM" id="MobiDB-lite"/>
    </source>
</evidence>
<dbReference type="PANTHER" id="PTHR46696">
    <property type="entry name" value="P450, PUTATIVE (EUROFUNG)-RELATED"/>
    <property type="match status" value="1"/>
</dbReference>
<sequence>MRRQAARLVPRRPADPHALPVLPGSNPGGNVSTHPTPPPECPAHAAGAASGGLYRLHGPEAEADPMGLYEKLRAEHGPVAPVLVSGDLPAWLVLGHRENLDVARTPSRFARDPRGWRDLKEGRVPADTPLGPMVSWVPVCNFTDGAVHERLRGAVTESLERFDKRGIRRFVTRFANQLVDRIAADGEADLVPAFSDQLPMLVMTQLVGAPDEHGPRLVKAARDMLQGTETALQSDRYVTVTLEQLVLDRKAQPARDLASWLLEHPANLSDTEVLMHLRVVLIAAYETTANLIANTLRTVLTDQRFRASLSGGHMTLPDALEQVLWDDPPINTIIGRWATGDTLLGGRQIKAGDMLLLGLAAGNADPQIRPDPAASVRGNRSHLAFSSGPHECPGQDIGRAIADTGIEVLMDRLPDLQLAVDASRLQWRGTLMSRHLQCLPVRFAPRPVPDDQPEPPPHPHTQPEQPAGHPGHAVIPPQPTAAPAPAGHRRELSWWRRLLGRR</sequence>
<dbReference type="SUPFAM" id="SSF48264">
    <property type="entry name" value="Cytochrome P450"/>
    <property type="match status" value="1"/>
</dbReference>
<evidence type="ECO:0000313" key="3">
    <source>
        <dbReference type="EMBL" id="QEU82253.1"/>
    </source>
</evidence>
<keyword evidence="4" id="KW-1185">Reference proteome</keyword>
<dbReference type="GO" id="GO:0016705">
    <property type="term" value="F:oxidoreductase activity, acting on paired donors, with incorporation or reduction of molecular oxygen"/>
    <property type="evidence" value="ECO:0007669"/>
    <property type="project" value="InterPro"/>
</dbReference>
<organism evidence="3 4">
    <name type="scientific">Streptomyces subrutilus</name>
    <dbReference type="NCBI Taxonomy" id="36818"/>
    <lineage>
        <taxon>Bacteria</taxon>
        <taxon>Bacillati</taxon>
        <taxon>Actinomycetota</taxon>
        <taxon>Actinomycetes</taxon>
        <taxon>Kitasatosporales</taxon>
        <taxon>Streptomycetaceae</taxon>
        <taxon>Streptomyces</taxon>
    </lineage>
</organism>
<dbReference type="InterPro" id="IPR017972">
    <property type="entry name" value="Cyt_P450_CS"/>
</dbReference>
<gene>
    <name evidence="3" type="ORF">CP968_31830</name>
</gene>
<dbReference type="InterPro" id="IPR002397">
    <property type="entry name" value="Cyt_P450_B"/>
</dbReference>
<dbReference type="GO" id="GO:0005506">
    <property type="term" value="F:iron ion binding"/>
    <property type="evidence" value="ECO:0007669"/>
    <property type="project" value="InterPro"/>
</dbReference>
<reference evidence="3 4" key="1">
    <citation type="submission" date="2017-09" db="EMBL/GenBank/DDBJ databases">
        <authorList>
            <person name="Lee N."/>
            <person name="Cho B.-K."/>
        </authorList>
    </citation>
    <scope>NUCLEOTIDE SEQUENCE [LARGE SCALE GENOMIC DNA]</scope>
    <source>
        <strain evidence="3 4">ATCC 27467</strain>
    </source>
</reference>
<protein>
    <submittedName>
        <fullName evidence="3">Cytochrome P450</fullName>
    </submittedName>
</protein>
<dbReference type="GO" id="GO:0020037">
    <property type="term" value="F:heme binding"/>
    <property type="evidence" value="ECO:0007669"/>
    <property type="project" value="InterPro"/>
</dbReference>
<evidence type="ECO:0000313" key="4">
    <source>
        <dbReference type="Proteomes" id="UP000326831"/>
    </source>
</evidence>
<dbReference type="OrthoDB" id="4133219at2"/>
<dbReference type="PANTHER" id="PTHR46696:SF1">
    <property type="entry name" value="CYTOCHROME P450 YJIB-RELATED"/>
    <property type="match status" value="1"/>
</dbReference>
<dbReference type="KEGG" id="ssub:CP968_31830"/>
<dbReference type="AlphaFoldDB" id="A0A5P2UT09"/>
<dbReference type="PRINTS" id="PR00359">
    <property type="entry name" value="BP450"/>
</dbReference>
<evidence type="ECO:0000256" key="1">
    <source>
        <dbReference type="ARBA" id="ARBA00010617"/>
    </source>
</evidence>
<name>A0A5P2UT09_9ACTN</name>
<dbReference type="InterPro" id="IPR036396">
    <property type="entry name" value="Cyt_P450_sf"/>
</dbReference>